<gene>
    <name evidence="3" type="ORF">GCK32_011734</name>
</gene>
<dbReference type="AlphaFoldDB" id="A0AAN8F8J3"/>
<proteinExistence type="inferred from homology"/>
<comment type="similarity">
    <text evidence="1">Belongs to the DP1 family.</text>
</comment>
<keyword evidence="1" id="KW-0472">Membrane</keyword>
<dbReference type="GO" id="GO:0016020">
    <property type="term" value="C:membrane"/>
    <property type="evidence" value="ECO:0007669"/>
    <property type="project" value="UniProtKB-SubCell"/>
</dbReference>
<dbReference type="Proteomes" id="UP001331761">
    <property type="component" value="Unassembled WGS sequence"/>
</dbReference>
<reference evidence="3 4" key="1">
    <citation type="submission" date="2019-10" db="EMBL/GenBank/DDBJ databases">
        <title>Assembly and Annotation for the nematode Trichostrongylus colubriformis.</title>
        <authorList>
            <person name="Martin J."/>
        </authorList>
    </citation>
    <scope>NUCLEOTIDE SEQUENCE [LARGE SCALE GENOMIC DNA]</scope>
    <source>
        <strain evidence="3">G859</strain>
        <tissue evidence="3">Whole worm</tissue>
    </source>
</reference>
<keyword evidence="1" id="KW-1133">Transmembrane helix</keyword>
<keyword evidence="3" id="KW-0675">Receptor</keyword>
<dbReference type="Pfam" id="PF03134">
    <property type="entry name" value="TB2_DP1_HVA22"/>
    <property type="match status" value="1"/>
</dbReference>
<feature type="transmembrane region" description="Helical" evidence="1">
    <location>
        <begin position="6"/>
        <end position="25"/>
    </location>
</feature>
<comment type="caution">
    <text evidence="1">Lacks conserved residue(s) required for the propagation of feature annotation.</text>
</comment>
<dbReference type="InterPro" id="IPR004345">
    <property type="entry name" value="TB2_DP1_HVA22"/>
</dbReference>
<evidence type="ECO:0000256" key="1">
    <source>
        <dbReference type="RuleBase" id="RU362006"/>
    </source>
</evidence>
<organism evidence="3 4">
    <name type="scientific">Trichostrongylus colubriformis</name>
    <name type="common">Black scour worm</name>
    <dbReference type="NCBI Taxonomy" id="6319"/>
    <lineage>
        <taxon>Eukaryota</taxon>
        <taxon>Metazoa</taxon>
        <taxon>Ecdysozoa</taxon>
        <taxon>Nematoda</taxon>
        <taxon>Chromadorea</taxon>
        <taxon>Rhabditida</taxon>
        <taxon>Rhabditina</taxon>
        <taxon>Rhabditomorpha</taxon>
        <taxon>Strongyloidea</taxon>
        <taxon>Trichostrongylidae</taxon>
        <taxon>Trichostrongylus</taxon>
    </lineage>
</organism>
<name>A0AAN8F8J3_TRICO</name>
<comment type="subcellular location">
    <subcellularLocation>
        <location evidence="1">Membrane</location>
        <topology evidence="1">Multi-pass membrane protein</topology>
    </subcellularLocation>
</comment>
<keyword evidence="1" id="KW-0812">Transmembrane</keyword>
<keyword evidence="4" id="KW-1185">Reference proteome</keyword>
<sequence length="258" mass="28519">SYWSKYWAVFGSFLAVDVVLSSLFVHYFIPFYEFGKLLFLLWAVCPQTAGAQFVFDKVLAPFIRRHEKNMDVYIERAVSSIVNHGPEMAMTAGMTLLTLAKNLHTLSLAKADANGRLCLPAGQPSVDIAEIVEEEEAVPLNNAIEAPLNAVEVKAEPIDPYVEEVVYMPMHQERDESKSASTTKTNLPAKRRRGRRPGSGVTTRRKKQRGNAEGAEDDPKFLTVVDVVDGKPVRPRSTRAAARNKLVIVGDDDSGSEA</sequence>
<comment type="caution">
    <text evidence="3">The sequence shown here is derived from an EMBL/GenBank/DDBJ whole genome shotgun (WGS) entry which is preliminary data.</text>
</comment>
<accession>A0AAN8F8J3</accession>
<protein>
    <recommendedName>
        <fullName evidence="1">Receptor expression-enhancing protein</fullName>
    </recommendedName>
</protein>
<dbReference type="EMBL" id="WIXE01022895">
    <property type="protein sequence ID" value="KAK5967018.1"/>
    <property type="molecule type" value="Genomic_DNA"/>
</dbReference>
<dbReference type="PANTHER" id="PTHR12300">
    <property type="entry name" value="HVA22-LIKE PROTEINS"/>
    <property type="match status" value="1"/>
</dbReference>
<feature type="non-terminal residue" evidence="3">
    <location>
        <position position="1"/>
    </location>
</feature>
<evidence type="ECO:0000313" key="3">
    <source>
        <dbReference type="EMBL" id="KAK5967018.1"/>
    </source>
</evidence>
<feature type="region of interest" description="Disordered" evidence="2">
    <location>
        <begin position="172"/>
        <end position="258"/>
    </location>
</feature>
<evidence type="ECO:0000313" key="4">
    <source>
        <dbReference type="Proteomes" id="UP001331761"/>
    </source>
</evidence>
<evidence type="ECO:0000256" key="2">
    <source>
        <dbReference type="SAM" id="MobiDB-lite"/>
    </source>
</evidence>